<sequence>MVIIEPARIHLIAHWKYRSVNISIITCVQDNAFFQSKNKYDKHGL</sequence>
<protein>
    <submittedName>
        <fullName evidence="1">Uncharacterized protein</fullName>
    </submittedName>
</protein>
<evidence type="ECO:0000313" key="2">
    <source>
        <dbReference type="Proteomes" id="UP000270094"/>
    </source>
</evidence>
<reference evidence="1 2" key="1">
    <citation type="submission" date="2018-11" db="EMBL/GenBank/DDBJ databases">
        <authorList>
            <consortium name="Pathogen Informatics"/>
        </authorList>
    </citation>
    <scope>NUCLEOTIDE SEQUENCE [LARGE SCALE GENOMIC DNA]</scope>
</reference>
<gene>
    <name evidence="1" type="ORF">SVUK_LOCUS16885</name>
</gene>
<accession>A0A3P7K030</accession>
<keyword evidence="2" id="KW-1185">Reference proteome</keyword>
<name>A0A3P7K030_STRVU</name>
<dbReference type="Proteomes" id="UP000270094">
    <property type="component" value="Unassembled WGS sequence"/>
</dbReference>
<organism evidence="1 2">
    <name type="scientific">Strongylus vulgaris</name>
    <name type="common">Blood worm</name>
    <dbReference type="NCBI Taxonomy" id="40348"/>
    <lineage>
        <taxon>Eukaryota</taxon>
        <taxon>Metazoa</taxon>
        <taxon>Ecdysozoa</taxon>
        <taxon>Nematoda</taxon>
        <taxon>Chromadorea</taxon>
        <taxon>Rhabditida</taxon>
        <taxon>Rhabditina</taxon>
        <taxon>Rhabditomorpha</taxon>
        <taxon>Strongyloidea</taxon>
        <taxon>Strongylidae</taxon>
        <taxon>Strongylus</taxon>
    </lineage>
</organism>
<evidence type="ECO:0000313" key="1">
    <source>
        <dbReference type="EMBL" id="VDM81887.1"/>
    </source>
</evidence>
<dbReference type="EMBL" id="UYYB01115046">
    <property type="protein sequence ID" value="VDM81887.1"/>
    <property type="molecule type" value="Genomic_DNA"/>
</dbReference>
<proteinExistence type="predicted"/>
<dbReference type="AlphaFoldDB" id="A0A3P7K030"/>